<dbReference type="PRINTS" id="PR00344">
    <property type="entry name" value="BCTRLSENSOR"/>
</dbReference>
<dbReference type="PROSITE" id="PS50109">
    <property type="entry name" value="HIS_KIN"/>
    <property type="match status" value="1"/>
</dbReference>
<gene>
    <name evidence="14" type="ORF">E0H45_03625</name>
</gene>
<keyword evidence="4" id="KW-0597">Phosphoprotein</keyword>
<evidence type="ECO:0000256" key="1">
    <source>
        <dbReference type="ARBA" id="ARBA00000085"/>
    </source>
</evidence>
<dbReference type="GO" id="GO:0000155">
    <property type="term" value="F:phosphorelay sensor kinase activity"/>
    <property type="evidence" value="ECO:0007669"/>
    <property type="project" value="InterPro"/>
</dbReference>
<comment type="subcellular location">
    <subcellularLocation>
        <location evidence="2">Cell membrane</location>
    </subcellularLocation>
</comment>
<evidence type="ECO:0000256" key="9">
    <source>
        <dbReference type="ARBA" id="ARBA00023012"/>
    </source>
</evidence>
<dbReference type="EMBL" id="SJJZ01000001">
    <property type="protein sequence ID" value="TCC10425.1"/>
    <property type="molecule type" value="Genomic_DNA"/>
</dbReference>
<dbReference type="Gene3D" id="1.10.287.130">
    <property type="match status" value="1"/>
</dbReference>
<dbReference type="Proteomes" id="UP000292346">
    <property type="component" value="Unassembled WGS sequence"/>
</dbReference>
<evidence type="ECO:0000256" key="11">
    <source>
        <dbReference type="SAM" id="Phobius"/>
    </source>
</evidence>
<keyword evidence="7 14" id="KW-0418">Kinase</keyword>
<dbReference type="SUPFAM" id="SSF55874">
    <property type="entry name" value="ATPase domain of HSP90 chaperone/DNA topoisomerase II/histidine kinase"/>
    <property type="match status" value="1"/>
</dbReference>
<dbReference type="InterPro" id="IPR004358">
    <property type="entry name" value="Sig_transdc_His_kin-like_C"/>
</dbReference>
<evidence type="ECO:0000256" key="2">
    <source>
        <dbReference type="ARBA" id="ARBA00004236"/>
    </source>
</evidence>
<evidence type="ECO:0000256" key="3">
    <source>
        <dbReference type="ARBA" id="ARBA00012438"/>
    </source>
</evidence>
<dbReference type="SMART" id="SM00388">
    <property type="entry name" value="HisKA"/>
    <property type="match status" value="1"/>
</dbReference>
<keyword evidence="6 11" id="KW-0812">Transmembrane</keyword>
<evidence type="ECO:0000259" key="13">
    <source>
        <dbReference type="PROSITE" id="PS50885"/>
    </source>
</evidence>
<dbReference type="InterPro" id="IPR003661">
    <property type="entry name" value="HisK_dim/P_dom"/>
</dbReference>
<organism evidence="14 15">
    <name type="scientific">Kribbella soli</name>
    <dbReference type="NCBI Taxonomy" id="1124743"/>
    <lineage>
        <taxon>Bacteria</taxon>
        <taxon>Bacillati</taxon>
        <taxon>Actinomycetota</taxon>
        <taxon>Actinomycetes</taxon>
        <taxon>Propionibacteriales</taxon>
        <taxon>Kribbellaceae</taxon>
        <taxon>Kribbella</taxon>
    </lineage>
</organism>
<dbReference type="SMART" id="SM00387">
    <property type="entry name" value="HATPase_c"/>
    <property type="match status" value="1"/>
</dbReference>
<evidence type="ECO:0000313" key="14">
    <source>
        <dbReference type="EMBL" id="TCC10425.1"/>
    </source>
</evidence>
<dbReference type="EC" id="2.7.13.3" evidence="3"/>
<evidence type="ECO:0000259" key="12">
    <source>
        <dbReference type="PROSITE" id="PS50109"/>
    </source>
</evidence>
<proteinExistence type="predicted"/>
<comment type="catalytic activity">
    <reaction evidence="1">
        <text>ATP + protein L-histidine = ADP + protein N-phospho-L-histidine.</text>
        <dbReference type="EC" id="2.7.13.3"/>
    </reaction>
</comment>
<comment type="caution">
    <text evidence="14">The sequence shown here is derived from an EMBL/GenBank/DDBJ whole genome shotgun (WGS) entry which is preliminary data.</text>
</comment>
<dbReference type="PROSITE" id="PS50885">
    <property type="entry name" value="HAMP"/>
    <property type="match status" value="1"/>
</dbReference>
<dbReference type="InterPro" id="IPR003660">
    <property type="entry name" value="HAMP_dom"/>
</dbReference>
<dbReference type="PANTHER" id="PTHR45436:SF5">
    <property type="entry name" value="SENSOR HISTIDINE KINASE TRCS"/>
    <property type="match status" value="1"/>
</dbReference>
<dbReference type="InterPro" id="IPR036097">
    <property type="entry name" value="HisK_dim/P_sf"/>
</dbReference>
<dbReference type="SMART" id="SM00304">
    <property type="entry name" value="HAMP"/>
    <property type="match status" value="1"/>
</dbReference>
<reference evidence="14 15" key="1">
    <citation type="submission" date="2019-02" db="EMBL/GenBank/DDBJ databases">
        <title>Kribbella capetownensis sp. nov. and Kribbella speibonae sp. nov., isolated from soil.</title>
        <authorList>
            <person name="Curtis S.M."/>
            <person name="Norton I."/>
            <person name="Everest G.J."/>
            <person name="Meyers P.R."/>
        </authorList>
    </citation>
    <scope>NUCLEOTIDE SEQUENCE [LARGE SCALE GENOMIC DNA]</scope>
    <source>
        <strain evidence="14 15">KCTC 29219</strain>
    </source>
</reference>
<evidence type="ECO:0000256" key="10">
    <source>
        <dbReference type="ARBA" id="ARBA00023136"/>
    </source>
</evidence>
<dbReference type="SUPFAM" id="SSF47384">
    <property type="entry name" value="Homodimeric domain of signal transducing histidine kinase"/>
    <property type="match status" value="1"/>
</dbReference>
<dbReference type="Pfam" id="PF00672">
    <property type="entry name" value="HAMP"/>
    <property type="match status" value="1"/>
</dbReference>
<sequence>MRTRLMSVLALVSLVLMAALVIPFLLAVSDSQAQRLQLTRSAALDRFAGLAGRSAAEGDYSGVRLEAQRHQELYGESVLVTDSAGQVMVSTGWLTKASPGVGQVADLAARDLPQLSIDPLLPWSSPRTLIATPVGSPHEPEGAVVLAVDASSAIGQVRRLWAIICAAAVVAELLLLFLAAQTSRWVIRPVKRLEDSVVELGRSATWNQPLEAGGPPELRRLSRAVEEMGATIQRSIDVQRQMVADSSHQLRNPLASLRLRIDGLAAELRDPASPGFAHVQHDLERLEDVLADLLTLAALESRLTDRTPAEPQDCLLDAVIHDAVETWLPAADAAGITIHVETTEGLIAAASEHDLRQLLGALLDNAIKYAGQGARVTLTAHPGVVVTVSDDGPGLSEEELRSATNRFWRGSAAAMGTGLGLAIAEQTALAVGGSLELTRTDPHGLTAVVRLQEVP</sequence>
<keyword evidence="15" id="KW-1185">Reference proteome</keyword>
<keyword evidence="9" id="KW-0902">Two-component regulatory system</keyword>
<evidence type="ECO:0000256" key="8">
    <source>
        <dbReference type="ARBA" id="ARBA00022989"/>
    </source>
</evidence>
<dbReference type="GO" id="GO:0005886">
    <property type="term" value="C:plasma membrane"/>
    <property type="evidence" value="ECO:0007669"/>
    <property type="project" value="UniProtKB-SubCell"/>
</dbReference>
<dbReference type="Pfam" id="PF02518">
    <property type="entry name" value="HATPase_c"/>
    <property type="match status" value="1"/>
</dbReference>
<evidence type="ECO:0000313" key="15">
    <source>
        <dbReference type="Proteomes" id="UP000292346"/>
    </source>
</evidence>
<name>A0A4R0HGN8_9ACTN</name>
<dbReference type="InterPro" id="IPR003594">
    <property type="entry name" value="HATPase_dom"/>
</dbReference>
<dbReference type="CDD" id="cd00082">
    <property type="entry name" value="HisKA"/>
    <property type="match status" value="1"/>
</dbReference>
<evidence type="ECO:0000256" key="4">
    <source>
        <dbReference type="ARBA" id="ARBA00022553"/>
    </source>
</evidence>
<accession>A0A4R0HGN8</accession>
<dbReference type="Pfam" id="PF00512">
    <property type="entry name" value="HisKA"/>
    <property type="match status" value="1"/>
</dbReference>
<dbReference type="Gene3D" id="3.30.565.10">
    <property type="entry name" value="Histidine kinase-like ATPase, C-terminal domain"/>
    <property type="match status" value="1"/>
</dbReference>
<dbReference type="InterPro" id="IPR005467">
    <property type="entry name" value="His_kinase_dom"/>
</dbReference>
<protein>
    <recommendedName>
        <fullName evidence="3">histidine kinase</fullName>
        <ecNumber evidence="3">2.7.13.3</ecNumber>
    </recommendedName>
</protein>
<evidence type="ECO:0000256" key="5">
    <source>
        <dbReference type="ARBA" id="ARBA00022679"/>
    </source>
</evidence>
<keyword evidence="5" id="KW-0808">Transferase</keyword>
<evidence type="ECO:0000256" key="7">
    <source>
        <dbReference type="ARBA" id="ARBA00022777"/>
    </source>
</evidence>
<dbReference type="AlphaFoldDB" id="A0A4R0HGN8"/>
<feature type="domain" description="Histidine kinase" evidence="12">
    <location>
        <begin position="245"/>
        <end position="455"/>
    </location>
</feature>
<keyword evidence="8 11" id="KW-1133">Transmembrane helix</keyword>
<dbReference type="InterPro" id="IPR050428">
    <property type="entry name" value="TCS_sensor_his_kinase"/>
</dbReference>
<dbReference type="InterPro" id="IPR036890">
    <property type="entry name" value="HATPase_C_sf"/>
</dbReference>
<evidence type="ECO:0000256" key="6">
    <source>
        <dbReference type="ARBA" id="ARBA00022692"/>
    </source>
</evidence>
<dbReference type="OrthoDB" id="9786919at2"/>
<dbReference type="PANTHER" id="PTHR45436">
    <property type="entry name" value="SENSOR HISTIDINE KINASE YKOH"/>
    <property type="match status" value="1"/>
</dbReference>
<feature type="transmembrane region" description="Helical" evidence="11">
    <location>
        <begin position="160"/>
        <end position="180"/>
    </location>
</feature>
<feature type="domain" description="HAMP" evidence="13">
    <location>
        <begin position="184"/>
        <end position="237"/>
    </location>
</feature>
<keyword evidence="10 11" id="KW-0472">Membrane</keyword>